<accession>A0A150HRT3</accession>
<protein>
    <submittedName>
        <fullName evidence="5">Urease operon transcriptional activator</fullName>
    </submittedName>
</protein>
<dbReference type="PANTHER" id="PTHR47894:SF1">
    <property type="entry name" value="HTH-TYPE TRANSCRIPTIONAL REGULATOR VQSM"/>
    <property type="match status" value="1"/>
</dbReference>
<keyword evidence="3" id="KW-0804">Transcription</keyword>
<dbReference type="Pfam" id="PF12625">
    <property type="entry name" value="Arabinose_bd"/>
    <property type="match status" value="1"/>
</dbReference>
<evidence type="ECO:0000256" key="2">
    <source>
        <dbReference type="ARBA" id="ARBA00023125"/>
    </source>
</evidence>
<dbReference type="SMART" id="SM00342">
    <property type="entry name" value="HTH_ARAC"/>
    <property type="match status" value="1"/>
</dbReference>
<dbReference type="Gene3D" id="1.10.10.60">
    <property type="entry name" value="Homeodomain-like"/>
    <property type="match status" value="1"/>
</dbReference>
<name>A0A150HRT3_9GAMM</name>
<evidence type="ECO:0000256" key="3">
    <source>
        <dbReference type="ARBA" id="ARBA00023163"/>
    </source>
</evidence>
<reference evidence="5 6" key="1">
    <citation type="journal article" date="2016" name="Sci. Rep.">
        <title>Genomic and phenotypic characterization of the species Acinetobacter venetianus.</title>
        <authorList>
            <person name="Fondi M."/>
            <person name="Maida I."/>
            <person name="Perrin E."/>
            <person name="Orlandini V."/>
            <person name="La Torre L."/>
            <person name="Bosi E."/>
            <person name="Negroni A."/>
            <person name="Zanaroli G."/>
            <person name="Fava F."/>
            <person name="Decorosi F."/>
            <person name="Giovannetti L."/>
            <person name="Viti C."/>
            <person name="Vaneechoutte M."/>
            <person name="Dijkshoorn L."/>
            <person name="Fani R."/>
        </authorList>
    </citation>
    <scope>NUCLEOTIDE SEQUENCE [LARGE SCALE GENOMIC DNA]</scope>
    <source>
        <strain evidence="5 6">LUH13518</strain>
    </source>
</reference>
<dbReference type="InterPro" id="IPR009057">
    <property type="entry name" value="Homeodomain-like_sf"/>
</dbReference>
<sequence>MQKQQIPVIPARYYLRLIEILINTNQYDNQLLCAFRDELSQTELLSIQQIEQFIAMGLSLPNTEDLAFELGKNLKLSSHSLVGYALMTSPNLEHALRLIAQYFRLIMPSFKLSIHSTTDPQKIELLFEPILQMNKQCLDFHTEAIAVAFYYSLFELAGQQLQRYQIYLNIPEPIYHQRYLHLVKAHFYFNYTWLTGIRVIIDRQQLTLPLPLADAHSLKVVEQRCQEQLQKIYHQGEIVEWISMMLRQANQVPTLTECAKVLNISTKTLQRYLQQQGVEFQTLKQQISTERAIDLLENSNYTITHIAYELGYTNPANFTRAFNKVMDCSPQAYRLKSQERLLNHDYTQPSTHG</sequence>
<comment type="caution">
    <text evidence="5">The sequence shown here is derived from an EMBL/GenBank/DDBJ whole genome shotgun (WGS) entry which is preliminary data.</text>
</comment>
<dbReference type="InterPro" id="IPR018060">
    <property type="entry name" value="HTH_AraC"/>
</dbReference>
<keyword evidence="2" id="KW-0238">DNA-binding</keyword>
<dbReference type="GO" id="GO:0003700">
    <property type="term" value="F:DNA-binding transcription factor activity"/>
    <property type="evidence" value="ECO:0007669"/>
    <property type="project" value="InterPro"/>
</dbReference>
<dbReference type="PATRIC" id="fig|52133.19.peg.2656"/>
<keyword evidence="1" id="KW-0805">Transcription regulation</keyword>
<dbReference type="PROSITE" id="PS01124">
    <property type="entry name" value="HTH_ARAC_FAMILY_2"/>
    <property type="match status" value="1"/>
</dbReference>
<dbReference type="EMBL" id="JRHX01000079">
    <property type="protein sequence ID" value="KXZ69178.1"/>
    <property type="molecule type" value="Genomic_DNA"/>
</dbReference>
<dbReference type="Pfam" id="PF12833">
    <property type="entry name" value="HTH_18"/>
    <property type="match status" value="1"/>
</dbReference>
<evidence type="ECO:0000256" key="1">
    <source>
        <dbReference type="ARBA" id="ARBA00023015"/>
    </source>
</evidence>
<dbReference type="GO" id="GO:0005829">
    <property type="term" value="C:cytosol"/>
    <property type="evidence" value="ECO:0007669"/>
    <property type="project" value="TreeGrafter"/>
</dbReference>
<dbReference type="SUPFAM" id="SSF46689">
    <property type="entry name" value="Homeodomain-like"/>
    <property type="match status" value="1"/>
</dbReference>
<evidence type="ECO:0000313" key="6">
    <source>
        <dbReference type="Proteomes" id="UP000075544"/>
    </source>
</evidence>
<dbReference type="GO" id="GO:0000976">
    <property type="term" value="F:transcription cis-regulatory region binding"/>
    <property type="evidence" value="ECO:0007669"/>
    <property type="project" value="TreeGrafter"/>
</dbReference>
<gene>
    <name evidence="5" type="primary">ureR_2</name>
    <name evidence="5" type="ORF">AVENLUH13518_02624</name>
</gene>
<proteinExistence type="predicted"/>
<dbReference type="InterPro" id="IPR032687">
    <property type="entry name" value="AraC-type_N"/>
</dbReference>
<dbReference type="AlphaFoldDB" id="A0A150HRT3"/>
<dbReference type="RefSeq" id="WP_061525294.1">
    <property type="nucleotide sequence ID" value="NZ_JRHX01000079.1"/>
</dbReference>
<evidence type="ECO:0000259" key="4">
    <source>
        <dbReference type="PROSITE" id="PS01124"/>
    </source>
</evidence>
<evidence type="ECO:0000313" key="5">
    <source>
        <dbReference type="EMBL" id="KXZ69178.1"/>
    </source>
</evidence>
<dbReference type="PANTHER" id="PTHR47894">
    <property type="entry name" value="HTH-TYPE TRANSCRIPTIONAL REGULATOR GADX"/>
    <property type="match status" value="1"/>
</dbReference>
<dbReference type="Proteomes" id="UP000075544">
    <property type="component" value="Unassembled WGS sequence"/>
</dbReference>
<organism evidence="5 6">
    <name type="scientific">Acinetobacter venetianus</name>
    <dbReference type="NCBI Taxonomy" id="52133"/>
    <lineage>
        <taxon>Bacteria</taxon>
        <taxon>Pseudomonadati</taxon>
        <taxon>Pseudomonadota</taxon>
        <taxon>Gammaproteobacteria</taxon>
        <taxon>Moraxellales</taxon>
        <taxon>Moraxellaceae</taxon>
        <taxon>Acinetobacter</taxon>
    </lineage>
</organism>
<feature type="domain" description="HTH araC/xylS-type" evidence="4">
    <location>
        <begin position="236"/>
        <end position="336"/>
    </location>
</feature>